<accession>A0AC35ESD6</accession>
<dbReference type="WBParaSite" id="PS1159_v2.g1038.t1">
    <property type="protein sequence ID" value="PS1159_v2.g1038.t1"/>
    <property type="gene ID" value="PS1159_v2.g1038"/>
</dbReference>
<sequence>MKIAIMVFNIFLNLTTTLSLSCLNSPEGCSNGTDANLFPPPVIEHGPQNQTLMLNDMAMLPCRVIGRITPEITWLHDGNPISFDGPEASVRYELLSTGALRISGLKKEDNGIYTSSVRYELLSTGALRISGLKKEDSGIYTCRAQNNDGHVTWTASLAVEDHTNPAAVFHRMDDISKFPSHPGKPIIHNVTTDTVDLEWMPPEKVGSSTIIGYLIQYWSPELGDTWLNVAEVVSATRFKIRHLRPGFTYVFLVRAENKQGIGPPSDPTEPIVMESHNEKEGHDLDQSWNRITSSQLVKLTVVKALNHSAIELKWELEHYEPLIDGYYIKWRGPPLATNRQTWINVTNGRQTSYIINDLKPFTYYEFFLVPYHRNNPGKLSNSIGATTMEAPPSMPPTNVRVRMTAANTLHVMWKPPPQEAINGVLKGFRVTVSSNIPDNPVRNISTNERANSITLFHLVRDATYRVKLAAENSAGIGEWHVSDPVVINNATLHRHLKITAEEQERIRLN</sequence>
<organism evidence="1 2">
    <name type="scientific">Panagrolaimus sp. PS1159</name>
    <dbReference type="NCBI Taxonomy" id="55785"/>
    <lineage>
        <taxon>Eukaryota</taxon>
        <taxon>Metazoa</taxon>
        <taxon>Ecdysozoa</taxon>
        <taxon>Nematoda</taxon>
        <taxon>Chromadorea</taxon>
        <taxon>Rhabditida</taxon>
        <taxon>Tylenchina</taxon>
        <taxon>Panagrolaimomorpha</taxon>
        <taxon>Panagrolaimoidea</taxon>
        <taxon>Panagrolaimidae</taxon>
        <taxon>Panagrolaimus</taxon>
    </lineage>
</organism>
<evidence type="ECO:0000313" key="2">
    <source>
        <dbReference type="WBParaSite" id="PS1159_v2.g1038.t1"/>
    </source>
</evidence>
<evidence type="ECO:0000313" key="1">
    <source>
        <dbReference type="Proteomes" id="UP000887580"/>
    </source>
</evidence>
<proteinExistence type="predicted"/>
<dbReference type="Proteomes" id="UP000887580">
    <property type="component" value="Unplaced"/>
</dbReference>
<reference evidence="2" key="1">
    <citation type="submission" date="2022-11" db="UniProtKB">
        <authorList>
            <consortium name="WormBaseParasite"/>
        </authorList>
    </citation>
    <scope>IDENTIFICATION</scope>
</reference>
<name>A0AC35ESD6_9BILA</name>
<protein>
    <submittedName>
        <fullName evidence="2">Uncharacterized protein</fullName>
    </submittedName>
</protein>